<dbReference type="InterPro" id="IPR013325">
    <property type="entry name" value="RNA_pol_sigma_r2"/>
</dbReference>
<dbReference type="InterPro" id="IPR007627">
    <property type="entry name" value="RNA_pol_sigma70_r2"/>
</dbReference>
<accession>A0A4R8MK71</accession>
<dbReference type="GO" id="GO:0003899">
    <property type="term" value="F:DNA-directed RNA polymerase activity"/>
    <property type="evidence" value="ECO:0007669"/>
    <property type="project" value="InterPro"/>
</dbReference>
<dbReference type="GO" id="GO:0016987">
    <property type="term" value="F:sigma factor activity"/>
    <property type="evidence" value="ECO:0007669"/>
    <property type="project" value="UniProtKB-KW"/>
</dbReference>
<dbReference type="RefSeq" id="WP_338024392.1">
    <property type="nucleotide sequence ID" value="NZ_SORI01000001.1"/>
</dbReference>
<dbReference type="PIRSF" id="PIRSF000770">
    <property type="entry name" value="RNA_pol_sigma-SigE/K"/>
    <property type="match status" value="1"/>
</dbReference>
<dbReference type="InterPro" id="IPR012845">
    <property type="entry name" value="RNA_pol_sigma_FliA_WhiG"/>
</dbReference>
<reference evidence="8 9" key="1">
    <citation type="submission" date="2019-03" db="EMBL/GenBank/DDBJ databases">
        <title>Genomic Encyclopedia of Type Strains, Phase IV (KMG-IV): sequencing the most valuable type-strain genomes for metagenomic binning, comparative biology and taxonomic classification.</title>
        <authorList>
            <person name="Goeker M."/>
        </authorList>
    </citation>
    <scope>NUCLEOTIDE SEQUENCE [LARGE SCALE GENOMIC DNA]</scope>
    <source>
        <strain evidence="8 9">DSM 25964</strain>
    </source>
</reference>
<proteinExistence type="inferred from homology"/>
<dbReference type="CDD" id="cd06171">
    <property type="entry name" value="Sigma70_r4"/>
    <property type="match status" value="1"/>
</dbReference>
<dbReference type="GO" id="GO:0006352">
    <property type="term" value="P:DNA-templated transcription initiation"/>
    <property type="evidence" value="ECO:0007669"/>
    <property type="project" value="InterPro"/>
</dbReference>
<dbReference type="GO" id="GO:0003677">
    <property type="term" value="F:DNA binding"/>
    <property type="evidence" value="ECO:0007669"/>
    <property type="project" value="UniProtKB-KW"/>
</dbReference>
<protein>
    <recommendedName>
        <fullName evidence="5">RNA polymerase sigma factor</fullName>
    </recommendedName>
</protein>
<dbReference type="InterPro" id="IPR000943">
    <property type="entry name" value="RNA_pol_sigma70"/>
</dbReference>
<dbReference type="SUPFAM" id="SSF88946">
    <property type="entry name" value="Sigma2 domain of RNA polymerase sigma factors"/>
    <property type="match status" value="1"/>
</dbReference>
<dbReference type="InterPro" id="IPR014284">
    <property type="entry name" value="RNA_pol_sigma-70_dom"/>
</dbReference>
<evidence type="ECO:0000256" key="3">
    <source>
        <dbReference type="ARBA" id="ARBA00023125"/>
    </source>
</evidence>
<evidence type="ECO:0000313" key="9">
    <source>
        <dbReference type="Proteomes" id="UP000295066"/>
    </source>
</evidence>
<evidence type="ECO:0000259" key="6">
    <source>
        <dbReference type="PROSITE" id="PS00715"/>
    </source>
</evidence>
<dbReference type="PRINTS" id="PR00046">
    <property type="entry name" value="SIGMA70FCT"/>
</dbReference>
<dbReference type="NCBIfam" id="TIGR02937">
    <property type="entry name" value="sigma70-ECF"/>
    <property type="match status" value="1"/>
</dbReference>
<keyword evidence="3 5" id="KW-0238">DNA-binding</keyword>
<dbReference type="AlphaFoldDB" id="A0A4R8MK71"/>
<dbReference type="NCBIfam" id="TIGR02479">
    <property type="entry name" value="FliA_WhiG"/>
    <property type="match status" value="1"/>
</dbReference>
<evidence type="ECO:0000313" key="8">
    <source>
        <dbReference type="EMBL" id="TDY65077.1"/>
    </source>
</evidence>
<keyword evidence="1 5" id="KW-0805">Transcription regulation</keyword>
<feature type="domain" description="RNA polymerase sigma-70" evidence="6">
    <location>
        <begin position="53"/>
        <end position="66"/>
    </location>
</feature>
<dbReference type="SUPFAM" id="SSF88659">
    <property type="entry name" value="Sigma3 and sigma4 domains of RNA polymerase sigma factors"/>
    <property type="match status" value="2"/>
</dbReference>
<evidence type="ECO:0000256" key="1">
    <source>
        <dbReference type="ARBA" id="ARBA00023015"/>
    </source>
</evidence>
<evidence type="ECO:0000256" key="5">
    <source>
        <dbReference type="RuleBase" id="RU362124"/>
    </source>
</evidence>
<sequence>MVLKASDAELWDEYLRTGSSRARENIVKRYLPLVKYVTARMAVSPPSGLDYDDLLSFGVFGLLDAIDRFDVSKGFSFQTFAVPRIRGAVLDELRKYDWISRTGREKLQRLGKAMETVLQDRGTLSDQALMDALGMDEKEYRETLELSSRSYIVSLDEVLSLEDGDVSREGIIPDDGESAADLLEDEDETVRVAGALKRLPEREMQVISLYYYEGLTLKEIGKVLGVTESRVSQIHGKALAALRGILAAKG</sequence>
<comment type="function">
    <text evidence="5">Sigma factors are initiation factors that promote the attachment of RNA polymerase to specific initiation sites and are then released.</text>
</comment>
<dbReference type="PANTHER" id="PTHR30385">
    <property type="entry name" value="SIGMA FACTOR F FLAGELLAR"/>
    <property type="match status" value="1"/>
</dbReference>
<keyword evidence="9" id="KW-1185">Reference proteome</keyword>
<comment type="similarity">
    <text evidence="5">Belongs to the sigma-70 factor family.</text>
</comment>
<evidence type="ECO:0000259" key="7">
    <source>
        <dbReference type="PROSITE" id="PS00716"/>
    </source>
</evidence>
<dbReference type="Gene3D" id="1.20.140.160">
    <property type="match status" value="1"/>
</dbReference>
<organism evidence="8 9">
    <name type="scientific">Aminivibrio pyruvatiphilus</name>
    <dbReference type="NCBI Taxonomy" id="1005740"/>
    <lineage>
        <taxon>Bacteria</taxon>
        <taxon>Thermotogati</taxon>
        <taxon>Synergistota</taxon>
        <taxon>Synergistia</taxon>
        <taxon>Synergistales</taxon>
        <taxon>Aminobacteriaceae</taxon>
        <taxon>Aminivibrio</taxon>
    </lineage>
</organism>
<dbReference type="PANTHER" id="PTHR30385:SF7">
    <property type="entry name" value="RNA POLYMERASE SIGMA FACTOR FLIA"/>
    <property type="match status" value="1"/>
</dbReference>
<dbReference type="Pfam" id="PF04545">
    <property type="entry name" value="Sigma70_r4"/>
    <property type="match status" value="1"/>
</dbReference>
<dbReference type="Proteomes" id="UP000295066">
    <property type="component" value="Unassembled WGS sequence"/>
</dbReference>
<dbReference type="InterPro" id="IPR013324">
    <property type="entry name" value="RNA_pol_sigma_r3/r4-like"/>
</dbReference>
<evidence type="ECO:0000256" key="4">
    <source>
        <dbReference type="ARBA" id="ARBA00023163"/>
    </source>
</evidence>
<dbReference type="NCBIfam" id="NF005413">
    <property type="entry name" value="PRK06986.1"/>
    <property type="match status" value="1"/>
</dbReference>
<dbReference type="Pfam" id="PF04542">
    <property type="entry name" value="Sigma70_r2"/>
    <property type="match status" value="1"/>
</dbReference>
<dbReference type="EMBL" id="SORI01000001">
    <property type="protein sequence ID" value="TDY65077.1"/>
    <property type="molecule type" value="Genomic_DNA"/>
</dbReference>
<evidence type="ECO:0000256" key="2">
    <source>
        <dbReference type="ARBA" id="ARBA00023082"/>
    </source>
</evidence>
<dbReference type="InterPro" id="IPR007630">
    <property type="entry name" value="RNA_pol_sigma70_r4"/>
</dbReference>
<keyword evidence="2 5" id="KW-0731">Sigma factor</keyword>
<name>A0A4R8MK71_9BACT</name>
<dbReference type="PROSITE" id="PS00715">
    <property type="entry name" value="SIGMA70_1"/>
    <property type="match status" value="1"/>
</dbReference>
<dbReference type="Gene3D" id="1.10.1740.10">
    <property type="match status" value="1"/>
</dbReference>
<keyword evidence="4 5" id="KW-0804">Transcription</keyword>
<comment type="caution">
    <text evidence="8">The sequence shown here is derived from an EMBL/GenBank/DDBJ whole genome shotgun (WGS) entry which is preliminary data.</text>
</comment>
<feature type="domain" description="RNA polymerase sigma-70" evidence="7">
    <location>
        <begin position="216"/>
        <end position="242"/>
    </location>
</feature>
<dbReference type="PROSITE" id="PS00716">
    <property type="entry name" value="SIGMA70_2"/>
    <property type="match status" value="1"/>
</dbReference>
<gene>
    <name evidence="8" type="ORF">C8D99_101224</name>
</gene>